<evidence type="ECO:0000313" key="1">
    <source>
        <dbReference type="EMBL" id="KKK61422.1"/>
    </source>
</evidence>
<dbReference type="EMBL" id="LAZR01062480">
    <property type="protein sequence ID" value="KKK61422.1"/>
    <property type="molecule type" value="Genomic_DNA"/>
</dbReference>
<name>A0A0F8WX73_9ZZZZ</name>
<protein>
    <submittedName>
        <fullName evidence="1">Uncharacterized protein</fullName>
    </submittedName>
</protein>
<dbReference type="AlphaFoldDB" id="A0A0F8WX73"/>
<gene>
    <name evidence="1" type="ORF">LCGC14_3014460</name>
</gene>
<sequence>MAFLGDIGKAIFGSTDVEQLPRLGFGQEDLLRQATAQAGQQFGQQP</sequence>
<organism evidence="1">
    <name type="scientific">marine sediment metagenome</name>
    <dbReference type="NCBI Taxonomy" id="412755"/>
    <lineage>
        <taxon>unclassified sequences</taxon>
        <taxon>metagenomes</taxon>
        <taxon>ecological metagenomes</taxon>
    </lineage>
</organism>
<comment type="caution">
    <text evidence="1">The sequence shown here is derived from an EMBL/GenBank/DDBJ whole genome shotgun (WGS) entry which is preliminary data.</text>
</comment>
<proteinExistence type="predicted"/>
<reference evidence="1" key="1">
    <citation type="journal article" date="2015" name="Nature">
        <title>Complex archaea that bridge the gap between prokaryotes and eukaryotes.</title>
        <authorList>
            <person name="Spang A."/>
            <person name="Saw J.H."/>
            <person name="Jorgensen S.L."/>
            <person name="Zaremba-Niedzwiedzka K."/>
            <person name="Martijn J."/>
            <person name="Lind A.E."/>
            <person name="van Eijk R."/>
            <person name="Schleper C."/>
            <person name="Guy L."/>
            <person name="Ettema T.J."/>
        </authorList>
    </citation>
    <scope>NUCLEOTIDE SEQUENCE</scope>
</reference>
<accession>A0A0F8WX73</accession>
<feature type="non-terminal residue" evidence="1">
    <location>
        <position position="46"/>
    </location>
</feature>